<accession>A0ACC2WNI7</accession>
<evidence type="ECO:0000313" key="2">
    <source>
        <dbReference type="Proteomes" id="UP001241377"/>
    </source>
</evidence>
<keyword evidence="2" id="KW-1185">Reference proteome</keyword>
<protein>
    <submittedName>
        <fullName evidence="1">Uncharacterized protein</fullName>
    </submittedName>
</protein>
<dbReference type="Proteomes" id="UP001241377">
    <property type="component" value="Unassembled WGS sequence"/>
</dbReference>
<proteinExistence type="predicted"/>
<name>A0ACC2WNI7_9TREE</name>
<sequence>MTLHSSSKGIGTYQDIQGVQWQSGSDLEVGSHPGTSNYLYPFAPLPYEAKHPTSRMASGSISYTSTMAMDPVTYLLHTRMPVAERDTVPGQFRLQLTRMPWTKRIPTHRDYTRPRACFDSPLETGSVAESPCLLTVNLHQYLANVNQPTRPLRSFTLASMLTTPLERMAMSYFETQGCGEIIATREMKSNWIYAQMLPRVYELLAGDNEGSGVLPDRAKGLNEGVGKNTSATNTLIMESAGRGSHQLIKEYVYHTLVRLSCVHRANTESDPVRVEALRREVRAHEKRAMRAGFTARIYFLQEEWKTEEYL</sequence>
<evidence type="ECO:0000313" key="1">
    <source>
        <dbReference type="EMBL" id="KAJ9112895.1"/>
    </source>
</evidence>
<dbReference type="EMBL" id="JASBWR010000003">
    <property type="protein sequence ID" value="KAJ9112895.1"/>
    <property type="molecule type" value="Genomic_DNA"/>
</dbReference>
<organism evidence="1 2">
    <name type="scientific">Naganishia cerealis</name>
    <dbReference type="NCBI Taxonomy" id="610337"/>
    <lineage>
        <taxon>Eukaryota</taxon>
        <taxon>Fungi</taxon>
        <taxon>Dikarya</taxon>
        <taxon>Basidiomycota</taxon>
        <taxon>Agaricomycotina</taxon>
        <taxon>Tremellomycetes</taxon>
        <taxon>Filobasidiales</taxon>
        <taxon>Filobasidiaceae</taxon>
        <taxon>Naganishia</taxon>
    </lineage>
</organism>
<reference evidence="1" key="1">
    <citation type="submission" date="2023-04" db="EMBL/GenBank/DDBJ databases">
        <title>Draft Genome sequencing of Naganishia species isolated from polar environments using Oxford Nanopore Technology.</title>
        <authorList>
            <person name="Leo P."/>
            <person name="Venkateswaran K."/>
        </authorList>
    </citation>
    <scope>NUCLEOTIDE SEQUENCE</scope>
    <source>
        <strain evidence="1">MNA-CCFEE 5261</strain>
    </source>
</reference>
<comment type="caution">
    <text evidence="1">The sequence shown here is derived from an EMBL/GenBank/DDBJ whole genome shotgun (WGS) entry which is preliminary data.</text>
</comment>
<gene>
    <name evidence="1" type="ORF">QFC19_000450</name>
</gene>